<keyword evidence="4" id="KW-0963">Cytoplasm</keyword>
<reference evidence="14 15" key="1">
    <citation type="journal article" date="2013" name="Proc. Natl. Acad. Sci. U.S.A.">
        <title>Fine-scale variation in meiotic recombination in Mimulus inferred from population shotgun sequencing.</title>
        <authorList>
            <person name="Hellsten U."/>
            <person name="Wright K.M."/>
            <person name="Jenkins J."/>
            <person name="Shu S."/>
            <person name="Yuan Y."/>
            <person name="Wessler S.R."/>
            <person name="Schmutz J."/>
            <person name="Willis J.H."/>
            <person name="Rokhsar D.S."/>
        </authorList>
    </citation>
    <scope>NUCLEOTIDE SEQUENCE [LARGE SCALE GENOMIC DNA]</scope>
    <source>
        <strain evidence="15">cv. DUN x IM62</strain>
    </source>
</reference>
<evidence type="ECO:0000313" key="15">
    <source>
        <dbReference type="Proteomes" id="UP000030748"/>
    </source>
</evidence>
<evidence type="ECO:0000256" key="10">
    <source>
        <dbReference type="ARBA" id="ARBA00022840"/>
    </source>
</evidence>
<evidence type="ECO:0000259" key="13">
    <source>
        <dbReference type="Pfam" id="PF23598"/>
    </source>
</evidence>
<evidence type="ECO:0000256" key="3">
    <source>
        <dbReference type="ARBA" id="ARBA00008894"/>
    </source>
</evidence>
<protein>
    <recommendedName>
        <fullName evidence="16">NB-ARC domain-containing protein</fullName>
    </recommendedName>
</protein>
<dbReference type="InterPro" id="IPR032675">
    <property type="entry name" value="LRR_dom_sf"/>
</dbReference>
<accession>A0A022RDN0</accession>
<sequence>MSEILHAADVSLKRTLQLHLTSSDDTSLEILEFKSLQLFLGNSSRLCRITEAVNGLQDMLESHWRTLHRRRRRVDFTALDDVRRREINSFTKRVKEYIKEFEHVDCVPKIVAMLTDPKSSELLFVSLLGMVGIGKTTLATEIFEHPSISRHFTRRVWLTLGPDWEILNRLDLSNNRSVFIDRCLVVLDGVWNKEVLEHLERLSPDIMSESRVLLTTTLKEVALFPKTHQIYDMRFLDNQQSWCLLRDKIAENCEGLPLTIVTVARLLSKAEKSLDYWNKVAEKQNSLFLDAYDKMSELLFPSYNYLPHHLKTLFLYMGVFPEKHQIPYSKIIRLWIVEGFLERNLSKTWEDVADQCLKDLISRSVVIVHQHSTGNGIKTCRLHSVFWPLCIREARKNKFFHVIKCYADIVAEDVKIQPRFCIHNNILFGIKYLNNLMSSASNVSSLLCTGPYHQYPVPIYLDDSRLLRILDALTVRFYLFPIQVLKLVELRYLALTYNGKLPSSISKLPNLECLIVDRHMAIRSAGKPQWLPVEIWDMKKLKHLQIMGNEVPDPCEGSVLPKLSTLSDISSHSCTRSVLESIPNLKKLGIRIEISSDAASDCEPSSCFDHISLLNKLESLKCVIVNPTLKNPPLLSVFPLGLKKLCLSGLGYPWEEMSKIASLPNLEVLKLRCYAFRGPKWEIEDNRFMRLEFLLIEDSDLMHWTAGKESFRFLDCLSIKHCYRLKQVPRKFSSDLREIQVRDCSPFISNWAKFVSLKIDVHVHASWDE</sequence>
<feature type="domain" description="NB-ARC" evidence="11">
    <location>
        <begin position="108"/>
        <end position="161"/>
    </location>
</feature>
<dbReference type="Pfam" id="PF23598">
    <property type="entry name" value="LRR_14"/>
    <property type="match status" value="1"/>
</dbReference>
<keyword evidence="10" id="KW-0067">ATP-binding</keyword>
<dbReference type="PANTHER" id="PTHR23155:SF1152">
    <property type="entry name" value="AAA+ ATPASE DOMAIN-CONTAINING PROTEIN"/>
    <property type="match status" value="1"/>
</dbReference>
<feature type="domain" description="Disease resistance R13L4/SHOC-2-like LRR" evidence="13">
    <location>
        <begin position="483"/>
        <end position="720"/>
    </location>
</feature>
<evidence type="ECO:0000256" key="5">
    <source>
        <dbReference type="ARBA" id="ARBA00022614"/>
    </source>
</evidence>
<dbReference type="FunFam" id="1.10.10.10:FF:000322">
    <property type="entry name" value="Probable disease resistance protein At1g63360"/>
    <property type="match status" value="1"/>
</dbReference>
<evidence type="ECO:0000256" key="2">
    <source>
        <dbReference type="ARBA" id="ARBA00004496"/>
    </source>
</evidence>
<dbReference type="EMBL" id="KI630505">
    <property type="protein sequence ID" value="EYU38159.1"/>
    <property type="molecule type" value="Genomic_DNA"/>
</dbReference>
<name>A0A022RDN0_ERYGU</name>
<keyword evidence="7" id="KW-0677">Repeat</keyword>
<gene>
    <name evidence="14" type="ORF">MIMGU_mgv1a025995mg</name>
</gene>
<evidence type="ECO:0000256" key="8">
    <source>
        <dbReference type="ARBA" id="ARBA00022741"/>
    </source>
</evidence>
<dbReference type="STRING" id="4155.A0A022RDN0"/>
<evidence type="ECO:0000256" key="6">
    <source>
        <dbReference type="ARBA" id="ARBA00022667"/>
    </source>
</evidence>
<keyword evidence="8" id="KW-0547">Nucleotide-binding</keyword>
<comment type="function">
    <text evidence="1">Confers resistance to late blight (Phytophthora infestans) races carrying the avirulence gene Avr1. Resistance proteins guard the plant against pathogens that contain an appropriate avirulence protein via an indirect interaction with this avirulence protein. That triggers a defense system including the hypersensitive response, which restricts the pathogen growth.</text>
</comment>
<dbReference type="SUPFAM" id="SSF52540">
    <property type="entry name" value="P-loop containing nucleoside triphosphate hydrolases"/>
    <property type="match status" value="1"/>
</dbReference>
<dbReference type="Pfam" id="PF00931">
    <property type="entry name" value="NB-ARC"/>
    <property type="match status" value="2"/>
</dbReference>
<dbReference type="InterPro" id="IPR055414">
    <property type="entry name" value="LRR_R13L4/SHOC2-like"/>
</dbReference>
<evidence type="ECO:0000256" key="9">
    <source>
        <dbReference type="ARBA" id="ARBA00022821"/>
    </source>
</evidence>
<organism evidence="14 15">
    <name type="scientific">Erythranthe guttata</name>
    <name type="common">Yellow monkey flower</name>
    <name type="synonym">Mimulus guttatus</name>
    <dbReference type="NCBI Taxonomy" id="4155"/>
    <lineage>
        <taxon>Eukaryota</taxon>
        <taxon>Viridiplantae</taxon>
        <taxon>Streptophyta</taxon>
        <taxon>Embryophyta</taxon>
        <taxon>Tracheophyta</taxon>
        <taxon>Spermatophyta</taxon>
        <taxon>Magnoliopsida</taxon>
        <taxon>eudicotyledons</taxon>
        <taxon>Gunneridae</taxon>
        <taxon>Pentapetalae</taxon>
        <taxon>asterids</taxon>
        <taxon>lamiids</taxon>
        <taxon>Lamiales</taxon>
        <taxon>Phrymaceae</taxon>
        <taxon>Erythranthe</taxon>
    </lineage>
</organism>
<dbReference type="InterPro" id="IPR036388">
    <property type="entry name" value="WH-like_DNA-bd_sf"/>
</dbReference>
<dbReference type="InterPro" id="IPR027417">
    <property type="entry name" value="P-loop_NTPase"/>
</dbReference>
<evidence type="ECO:0000259" key="11">
    <source>
        <dbReference type="Pfam" id="PF00931"/>
    </source>
</evidence>
<evidence type="ECO:0000256" key="4">
    <source>
        <dbReference type="ARBA" id="ARBA00022490"/>
    </source>
</evidence>
<evidence type="ECO:0000313" key="14">
    <source>
        <dbReference type="EMBL" id="EYU38159.1"/>
    </source>
</evidence>
<dbReference type="InterPro" id="IPR044974">
    <property type="entry name" value="Disease_R_plants"/>
</dbReference>
<evidence type="ECO:0000256" key="7">
    <source>
        <dbReference type="ARBA" id="ARBA00022737"/>
    </source>
</evidence>
<dbReference type="Gene3D" id="3.40.50.300">
    <property type="entry name" value="P-loop containing nucleotide triphosphate hydrolases"/>
    <property type="match status" value="1"/>
</dbReference>
<keyword evidence="5" id="KW-0433">Leucine-rich repeat</keyword>
<dbReference type="eggNOG" id="KOG4658">
    <property type="taxonomic scope" value="Eukaryota"/>
</dbReference>
<evidence type="ECO:0000259" key="12">
    <source>
        <dbReference type="Pfam" id="PF23559"/>
    </source>
</evidence>
<keyword evidence="15" id="KW-1185">Reference proteome</keyword>
<proteinExistence type="inferred from homology"/>
<dbReference type="GO" id="GO:0043531">
    <property type="term" value="F:ADP binding"/>
    <property type="evidence" value="ECO:0007669"/>
    <property type="project" value="InterPro"/>
</dbReference>
<dbReference type="PANTHER" id="PTHR23155">
    <property type="entry name" value="DISEASE RESISTANCE PROTEIN RP"/>
    <property type="match status" value="1"/>
</dbReference>
<dbReference type="Gene3D" id="1.10.8.430">
    <property type="entry name" value="Helical domain of apoptotic protease-activating factors"/>
    <property type="match status" value="1"/>
</dbReference>
<keyword evidence="6" id="KW-0381">Hypersensitive response</keyword>
<dbReference type="Proteomes" id="UP000030748">
    <property type="component" value="Unassembled WGS sequence"/>
</dbReference>
<evidence type="ECO:0008006" key="16">
    <source>
        <dbReference type="Google" id="ProtNLM"/>
    </source>
</evidence>
<dbReference type="InterPro" id="IPR002182">
    <property type="entry name" value="NB-ARC"/>
</dbReference>
<evidence type="ECO:0000256" key="1">
    <source>
        <dbReference type="ARBA" id="ARBA00002074"/>
    </source>
</evidence>
<keyword evidence="9" id="KW-0611">Plant defense</keyword>
<feature type="domain" description="Disease resistance protein winged helix" evidence="12">
    <location>
        <begin position="319"/>
        <end position="386"/>
    </location>
</feature>
<dbReference type="Gene3D" id="1.10.10.10">
    <property type="entry name" value="Winged helix-like DNA-binding domain superfamily/Winged helix DNA-binding domain"/>
    <property type="match status" value="1"/>
</dbReference>
<comment type="similarity">
    <text evidence="3">Belongs to the disease resistance NB-LRR family.</text>
</comment>
<dbReference type="GO" id="GO:0005524">
    <property type="term" value="F:ATP binding"/>
    <property type="evidence" value="ECO:0007669"/>
    <property type="project" value="UniProtKB-KW"/>
</dbReference>
<dbReference type="Pfam" id="PF23559">
    <property type="entry name" value="WHD_DRP"/>
    <property type="match status" value="1"/>
</dbReference>
<dbReference type="Gene3D" id="3.80.10.10">
    <property type="entry name" value="Ribonuclease Inhibitor"/>
    <property type="match status" value="1"/>
</dbReference>
<dbReference type="AlphaFoldDB" id="A0A022RDN0"/>
<dbReference type="GO" id="GO:0009626">
    <property type="term" value="P:plant-type hypersensitive response"/>
    <property type="evidence" value="ECO:0007669"/>
    <property type="project" value="UniProtKB-KW"/>
</dbReference>
<dbReference type="SUPFAM" id="SSF52058">
    <property type="entry name" value="L domain-like"/>
    <property type="match status" value="1"/>
</dbReference>
<comment type="subcellular location">
    <subcellularLocation>
        <location evidence="2">Cytoplasm</location>
    </subcellularLocation>
</comment>
<dbReference type="InterPro" id="IPR058922">
    <property type="entry name" value="WHD_DRP"/>
</dbReference>
<dbReference type="PRINTS" id="PR00364">
    <property type="entry name" value="DISEASERSIST"/>
</dbReference>
<dbReference type="GO" id="GO:0005737">
    <property type="term" value="C:cytoplasm"/>
    <property type="evidence" value="ECO:0007669"/>
    <property type="project" value="UniProtKB-SubCell"/>
</dbReference>
<dbReference type="InterPro" id="IPR042197">
    <property type="entry name" value="Apaf_helical"/>
</dbReference>
<feature type="domain" description="NB-ARC" evidence="11">
    <location>
        <begin position="182"/>
        <end position="251"/>
    </location>
</feature>